<gene>
    <name evidence="2" type="ORF">BSTOLATCC_MIC44580</name>
</gene>
<comment type="caution">
    <text evidence="2">The sequence shown here is derived from an EMBL/GenBank/DDBJ whole genome shotgun (WGS) entry which is preliminary data.</text>
</comment>
<dbReference type="Proteomes" id="UP001162131">
    <property type="component" value="Unassembled WGS sequence"/>
</dbReference>
<evidence type="ECO:0000313" key="2">
    <source>
        <dbReference type="EMBL" id="CAG9327960.1"/>
    </source>
</evidence>
<proteinExistence type="predicted"/>
<dbReference type="AlphaFoldDB" id="A0AAU9JSQ6"/>
<accession>A0AAU9JSQ6</accession>
<evidence type="ECO:0000256" key="1">
    <source>
        <dbReference type="SAM" id="MobiDB-lite"/>
    </source>
</evidence>
<reference evidence="2" key="1">
    <citation type="submission" date="2021-09" db="EMBL/GenBank/DDBJ databases">
        <authorList>
            <consortium name="AG Swart"/>
            <person name="Singh M."/>
            <person name="Singh A."/>
            <person name="Seah K."/>
            <person name="Emmerich C."/>
        </authorList>
    </citation>
    <scope>NUCLEOTIDE SEQUENCE</scope>
    <source>
        <strain evidence="2">ATCC30299</strain>
    </source>
</reference>
<name>A0AAU9JSQ6_9CILI</name>
<dbReference type="EMBL" id="CAJZBQ010000044">
    <property type="protein sequence ID" value="CAG9327960.1"/>
    <property type="molecule type" value="Genomic_DNA"/>
</dbReference>
<feature type="compositionally biased region" description="Polar residues" evidence="1">
    <location>
        <begin position="27"/>
        <end position="37"/>
    </location>
</feature>
<sequence>METFQYKQNWRNFWRRKNSLNKVKTNWKTKTSQGQIRQKSRPRSRSHKLVKFNQKKNCFYNEQYENSFWSKW</sequence>
<feature type="region of interest" description="Disordered" evidence="1">
    <location>
        <begin position="27"/>
        <end position="47"/>
    </location>
</feature>
<feature type="compositionally biased region" description="Basic residues" evidence="1">
    <location>
        <begin position="38"/>
        <end position="47"/>
    </location>
</feature>
<evidence type="ECO:0000313" key="3">
    <source>
        <dbReference type="Proteomes" id="UP001162131"/>
    </source>
</evidence>
<keyword evidence="3" id="KW-1185">Reference proteome</keyword>
<organism evidence="2 3">
    <name type="scientific">Blepharisma stoltei</name>
    <dbReference type="NCBI Taxonomy" id="1481888"/>
    <lineage>
        <taxon>Eukaryota</taxon>
        <taxon>Sar</taxon>
        <taxon>Alveolata</taxon>
        <taxon>Ciliophora</taxon>
        <taxon>Postciliodesmatophora</taxon>
        <taxon>Heterotrichea</taxon>
        <taxon>Heterotrichida</taxon>
        <taxon>Blepharismidae</taxon>
        <taxon>Blepharisma</taxon>
    </lineage>
</organism>
<protein>
    <submittedName>
        <fullName evidence="2">Uncharacterized protein</fullName>
    </submittedName>
</protein>